<dbReference type="SUPFAM" id="SSF51735">
    <property type="entry name" value="NAD(P)-binding Rossmann-fold domains"/>
    <property type="match status" value="1"/>
</dbReference>
<dbReference type="EMBL" id="JACCFO010000001">
    <property type="protein sequence ID" value="NYI98232.1"/>
    <property type="molecule type" value="Genomic_DNA"/>
</dbReference>
<dbReference type="InterPro" id="IPR036291">
    <property type="entry name" value="NAD(P)-bd_dom_sf"/>
</dbReference>
<evidence type="ECO:0000259" key="7">
    <source>
        <dbReference type="Pfam" id="PF08240"/>
    </source>
</evidence>
<keyword evidence="3 5" id="KW-0862">Zinc</keyword>
<dbReference type="AlphaFoldDB" id="A0A853BVI8"/>
<dbReference type="PANTHER" id="PTHR42813:SF2">
    <property type="entry name" value="DEHYDROGENASE, ZINC-CONTAINING, PUTATIVE (AFU_ORTHOLOGUE AFUA_2G02810)-RELATED"/>
    <property type="match status" value="1"/>
</dbReference>
<accession>A0A853BVI8</accession>
<comment type="cofactor">
    <cofactor evidence="1 5">
        <name>Zn(2+)</name>
        <dbReference type="ChEBI" id="CHEBI:29105"/>
    </cofactor>
</comment>
<keyword evidence="4" id="KW-0560">Oxidoreductase</keyword>
<name>A0A853BVI8_9ACTN</name>
<evidence type="ECO:0000313" key="9">
    <source>
        <dbReference type="Proteomes" id="UP000575985"/>
    </source>
</evidence>
<feature type="domain" description="Alcohol dehydrogenase-like N-terminal" evidence="7">
    <location>
        <begin position="25"/>
        <end position="148"/>
    </location>
</feature>
<protein>
    <submittedName>
        <fullName evidence="8">Threonine dehydrogenase-like Zn-dependent dehydrogenase</fullName>
    </submittedName>
</protein>
<dbReference type="RefSeq" id="WP_179769422.1">
    <property type="nucleotide sequence ID" value="NZ_JACCFO010000001.1"/>
</dbReference>
<dbReference type="Gene3D" id="3.90.180.10">
    <property type="entry name" value="Medium-chain alcohol dehydrogenases, catalytic domain"/>
    <property type="match status" value="1"/>
</dbReference>
<dbReference type="GO" id="GO:0008270">
    <property type="term" value="F:zinc ion binding"/>
    <property type="evidence" value="ECO:0007669"/>
    <property type="project" value="InterPro"/>
</dbReference>
<comment type="caution">
    <text evidence="8">The sequence shown here is derived from an EMBL/GenBank/DDBJ whole genome shotgun (WGS) entry which is preliminary data.</text>
</comment>
<dbReference type="InterPro" id="IPR013149">
    <property type="entry name" value="ADH-like_C"/>
</dbReference>
<dbReference type="InterPro" id="IPR002328">
    <property type="entry name" value="ADH_Zn_CS"/>
</dbReference>
<dbReference type="GO" id="GO:0016491">
    <property type="term" value="F:oxidoreductase activity"/>
    <property type="evidence" value="ECO:0007669"/>
    <property type="project" value="UniProtKB-KW"/>
</dbReference>
<evidence type="ECO:0000256" key="3">
    <source>
        <dbReference type="ARBA" id="ARBA00022833"/>
    </source>
</evidence>
<evidence type="ECO:0000259" key="6">
    <source>
        <dbReference type="Pfam" id="PF00107"/>
    </source>
</evidence>
<evidence type="ECO:0000256" key="1">
    <source>
        <dbReference type="ARBA" id="ARBA00001947"/>
    </source>
</evidence>
<evidence type="ECO:0000256" key="5">
    <source>
        <dbReference type="RuleBase" id="RU361277"/>
    </source>
</evidence>
<comment type="similarity">
    <text evidence="5">Belongs to the zinc-containing alcohol dehydrogenase family.</text>
</comment>
<dbReference type="Gene3D" id="3.40.50.720">
    <property type="entry name" value="NAD(P)-binding Rossmann-like Domain"/>
    <property type="match status" value="1"/>
</dbReference>
<dbReference type="PROSITE" id="PS00059">
    <property type="entry name" value="ADH_ZINC"/>
    <property type="match status" value="1"/>
</dbReference>
<dbReference type="InterPro" id="IPR011032">
    <property type="entry name" value="GroES-like_sf"/>
</dbReference>
<organism evidence="8 9">
    <name type="scientific">Streptomonospora nanhaiensis</name>
    <dbReference type="NCBI Taxonomy" id="1323731"/>
    <lineage>
        <taxon>Bacteria</taxon>
        <taxon>Bacillati</taxon>
        <taxon>Actinomycetota</taxon>
        <taxon>Actinomycetes</taxon>
        <taxon>Streptosporangiales</taxon>
        <taxon>Nocardiopsidaceae</taxon>
        <taxon>Streptomonospora</taxon>
    </lineage>
</organism>
<reference evidence="8 9" key="1">
    <citation type="submission" date="2020-07" db="EMBL/GenBank/DDBJ databases">
        <title>Sequencing the genomes of 1000 actinobacteria strains.</title>
        <authorList>
            <person name="Klenk H.-P."/>
        </authorList>
    </citation>
    <scope>NUCLEOTIDE SEQUENCE [LARGE SCALE GENOMIC DNA]</scope>
    <source>
        <strain evidence="8 9">DSM 45927</strain>
    </source>
</reference>
<feature type="domain" description="Alcohol dehydrogenase-like C-terminal" evidence="6">
    <location>
        <begin position="196"/>
        <end position="264"/>
    </location>
</feature>
<keyword evidence="2 5" id="KW-0479">Metal-binding</keyword>
<gene>
    <name evidence="8" type="ORF">HNR12_004509</name>
</gene>
<keyword evidence="9" id="KW-1185">Reference proteome</keyword>
<evidence type="ECO:0000256" key="2">
    <source>
        <dbReference type="ARBA" id="ARBA00022723"/>
    </source>
</evidence>
<dbReference type="CDD" id="cd08283">
    <property type="entry name" value="FDH_like_1"/>
    <property type="match status" value="1"/>
</dbReference>
<evidence type="ECO:0000313" key="8">
    <source>
        <dbReference type="EMBL" id="NYI98232.1"/>
    </source>
</evidence>
<dbReference type="Pfam" id="PF08240">
    <property type="entry name" value="ADH_N"/>
    <property type="match status" value="1"/>
</dbReference>
<dbReference type="PANTHER" id="PTHR42813">
    <property type="entry name" value="ZINC-TYPE ALCOHOL DEHYDROGENASE-LIKE"/>
    <property type="match status" value="1"/>
</dbReference>
<dbReference type="SUPFAM" id="SSF50129">
    <property type="entry name" value="GroES-like"/>
    <property type="match status" value="1"/>
</dbReference>
<proteinExistence type="inferred from homology"/>
<dbReference type="Pfam" id="PF00107">
    <property type="entry name" value="ADH_zinc_N"/>
    <property type="match status" value="1"/>
</dbReference>
<dbReference type="Proteomes" id="UP000575985">
    <property type="component" value="Unassembled WGS sequence"/>
</dbReference>
<sequence>MKALCWMGVNDLAVTDVPEPRLLNDGDAIVRVTASAVCGSDLHLIDGYIPAMRRGDILGHEFIGEIVEVGPGVRERRVGDRVVVCSIISCGHCRYCREGRFSLCDNGNAQPAAFEDLYGYAGGGIFGYSHLVGGYAGSHAEYVRVPFVDVGSFPVPAGLDDDSAVYASDAVPTGWMAADFCDVRPGDVVAVWGAGGVGQMAAAAARLMGAERVVVIDRFPERLEQVHRHLGLDTLDYGEVDVVEALRDITGGRGPDACVEAVGMESHGFGAQYAYDRAKQLPRLAERAVALREAILACGKGGVVSVVGVFGGFVDKFPMGAVVNKGLTLRSAQQHGQRYIPELLERMAAGEIPTAHLTTHPLPLSEGPRGYELFKHKKDGCVRAVLHPQAA</sequence>
<evidence type="ECO:0000256" key="4">
    <source>
        <dbReference type="ARBA" id="ARBA00023002"/>
    </source>
</evidence>
<dbReference type="InterPro" id="IPR013154">
    <property type="entry name" value="ADH-like_N"/>
</dbReference>